<gene>
    <name evidence="8" type="primary">thrB</name>
    <name evidence="11" type="ORF">HNQ70_000748</name>
</gene>
<dbReference type="SUPFAM" id="SSF56112">
    <property type="entry name" value="Protein kinase-like (PK-like)"/>
    <property type="match status" value="1"/>
</dbReference>
<reference evidence="11 12" key="1">
    <citation type="submission" date="2020-08" db="EMBL/GenBank/DDBJ databases">
        <title>Genomic Encyclopedia of Type Strains, Phase IV (KMG-IV): sequencing the most valuable type-strain genomes for metagenomic binning, comparative biology and taxonomic classification.</title>
        <authorList>
            <person name="Goeker M."/>
        </authorList>
    </citation>
    <scope>NUCLEOTIDE SEQUENCE [LARGE SCALE GENOMIC DNA]</scope>
    <source>
        <strain evidence="11 12">DSM 29781</strain>
    </source>
</reference>
<accession>A0A7W8HEU6</accession>
<dbReference type="EC" id="2.7.1.39" evidence="8 9"/>
<comment type="pathway">
    <text evidence="8">Amino-acid biosynthesis; L-threonine biosynthesis; L-threonine from L-aspartate: step 4/5.</text>
</comment>
<feature type="domain" description="Aminoglycoside phosphotransferase" evidence="10">
    <location>
        <begin position="28"/>
        <end position="256"/>
    </location>
</feature>
<evidence type="ECO:0000256" key="2">
    <source>
        <dbReference type="ARBA" id="ARBA00022679"/>
    </source>
</evidence>
<dbReference type="GO" id="GO:0009088">
    <property type="term" value="P:threonine biosynthetic process"/>
    <property type="evidence" value="ECO:0007669"/>
    <property type="project" value="UniProtKB-UniRule"/>
</dbReference>
<dbReference type="GO" id="GO:0004413">
    <property type="term" value="F:homoserine kinase activity"/>
    <property type="evidence" value="ECO:0007669"/>
    <property type="project" value="UniProtKB-UniRule"/>
</dbReference>
<protein>
    <recommendedName>
        <fullName evidence="8 9">Homoserine kinase</fullName>
        <shortName evidence="8">HK</shortName>
        <shortName evidence="8">HSK</shortName>
        <ecNumber evidence="8 9">2.7.1.39</ecNumber>
    </recommendedName>
</protein>
<evidence type="ECO:0000256" key="8">
    <source>
        <dbReference type="HAMAP-Rule" id="MF_00301"/>
    </source>
</evidence>
<dbReference type="AlphaFoldDB" id="A0A7W8HEU6"/>
<evidence type="ECO:0000256" key="7">
    <source>
        <dbReference type="ARBA" id="ARBA00038240"/>
    </source>
</evidence>
<evidence type="ECO:0000313" key="11">
    <source>
        <dbReference type="EMBL" id="MBB5270744.1"/>
    </source>
</evidence>
<dbReference type="Proteomes" id="UP000532440">
    <property type="component" value="Unassembled WGS sequence"/>
</dbReference>
<dbReference type="Pfam" id="PF01636">
    <property type="entry name" value="APH"/>
    <property type="match status" value="1"/>
</dbReference>
<dbReference type="HAMAP" id="MF_00301">
    <property type="entry name" value="Homoser_kinase_2"/>
    <property type="match status" value="1"/>
</dbReference>
<evidence type="ECO:0000256" key="9">
    <source>
        <dbReference type="NCBIfam" id="TIGR00938"/>
    </source>
</evidence>
<dbReference type="NCBIfam" id="NF003558">
    <property type="entry name" value="PRK05231.1"/>
    <property type="match status" value="1"/>
</dbReference>
<evidence type="ECO:0000256" key="4">
    <source>
        <dbReference type="ARBA" id="ARBA00022741"/>
    </source>
</evidence>
<dbReference type="EMBL" id="JACHGB010000002">
    <property type="protein sequence ID" value="MBB5270744.1"/>
    <property type="molecule type" value="Genomic_DNA"/>
</dbReference>
<dbReference type="InterPro" id="IPR011009">
    <property type="entry name" value="Kinase-like_dom_sf"/>
</dbReference>
<dbReference type="RefSeq" id="WP_183964428.1">
    <property type="nucleotide sequence ID" value="NZ_BAABEW010000008.1"/>
</dbReference>
<dbReference type="InterPro" id="IPR002575">
    <property type="entry name" value="Aminoglycoside_PTrfase"/>
</dbReference>
<evidence type="ECO:0000259" key="10">
    <source>
        <dbReference type="Pfam" id="PF01636"/>
    </source>
</evidence>
<dbReference type="PANTHER" id="PTHR21064">
    <property type="entry name" value="AMINOGLYCOSIDE PHOSPHOTRANSFERASE DOMAIN-CONTAINING PROTEIN-RELATED"/>
    <property type="match status" value="1"/>
</dbReference>
<evidence type="ECO:0000313" key="12">
    <source>
        <dbReference type="Proteomes" id="UP000532440"/>
    </source>
</evidence>
<keyword evidence="12" id="KW-1185">Reference proteome</keyword>
<evidence type="ECO:0000256" key="5">
    <source>
        <dbReference type="ARBA" id="ARBA00022777"/>
    </source>
</evidence>
<comment type="catalytic activity">
    <reaction evidence="8">
        <text>L-homoserine + ATP = O-phospho-L-homoserine + ADP + H(+)</text>
        <dbReference type="Rhea" id="RHEA:13985"/>
        <dbReference type="ChEBI" id="CHEBI:15378"/>
        <dbReference type="ChEBI" id="CHEBI:30616"/>
        <dbReference type="ChEBI" id="CHEBI:57476"/>
        <dbReference type="ChEBI" id="CHEBI:57590"/>
        <dbReference type="ChEBI" id="CHEBI:456216"/>
        <dbReference type="EC" id="2.7.1.39"/>
    </reaction>
</comment>
<keyword evidence="1 8" id="KW-0028">Amino-acid biosynthesis</keyword>
<evidence type="ECO:0000256" key="3">
    <source>
        <dbReference type="ARBA" id="ARBA00022697"/>
    </source>
</evidence>
<dbReference type="InterPro" id="IPR050249">
    <property type="entry name" value="Pseudomonas-type_ThrB"/>
</dbReference>
<dbReference type="NCBIfam" id="TIGR00938">
    <property type="entry name" value="thrB_alt"/>
    <property type="match status" value="1"/>
</dbReference>
<comment type="caution">
    <text evidence="11">The sequence shown here is derived from an EMBL/GenBank/DDBJ whole genome shotgun (WGS) entry which is preliminary data.</text>
</comment>
<dbReference type="UniPathway" id="UPA00050">
    <property type="reaction ID" value="UER00064"/>
</dbReference>
<dbReference type="GO" id="GO:0005524">
    <property type="term" value="F:ATP binding"/>
    <property type="evidence" value="ECO:0007669"/>
    <property type="project" value="UniProtKB-KW"/>
</dbReference>
<keyword evidence="6 8" id="KW-0067">ATP-binding</keyword>
<comment type="similarity">
    <text evidence="7 8">Belongs to the pseudomonas-type ThrB family.</text>
</comment>
<name>A0A7W8HEU6_9BURK</name>
<keyword evidence="2 8" id="KW-0808">Transferase</keyword>
<keyword evidence="5 8" id="KW-0418">Kinase</keyword>
<dbReference type="Gene3D" id="3.30.200.20">
    <property type="entry name" value="Phosphorylase Kinase, domain 1"/>
    <property type="match status" value="1"/>
</dbReference>
<keyword evidence="4 8" id="KW-0547">Nucleotide-binding</keyword>
<evidence type="ECO:0000256" key="1">
    <source>
        <dbReference type="ARBA" id="ARBA00022605"/>
    </source>
</evidence>
<dbReference type="PANTHER" id="PTHR21064:SF6">
    <property type="entry name" value="AMINOGLYCOSIDE PHOSPHOTRANSFERASE DOMAIN-CONTAINING PROTEIN"/>
    <property type="match status" value="1"/>
</dbReference>
<dbReference type="Gene3D" id="3.90.1200.10">
    <property type="match status" value="1"/>
</dbReference>
<keyword evidence="3 8" id="KW-0791">Threonine biosynthesis</keyword>
<dbReference type="CDD" id="cd05153">
    <property type="entry name" value="HomoserineK_II"/>
    <property type="match status" value="1"/>
</dbReference>
<dbReference type="InterPro" id="IPR005280">
    <property type="entry name" value="Homoserine_kinase_II"/>
</dbReference>
<proteinExistence type="inferred from homology"/>
<sequence>MAVFTPVTREQLEQWLGHYELGSLLAFEGIASGIENSNFFVDTERGRYVLTLFERLDAEQLPFYLGLMHHLAAAGIPCPDPVPGRDGAALRSLNGKPAALVTRLRGRSEMHPGAEQCAQIGATLARMHLAAADYDGRQPNLRGLAWWQEATPRVLPFLAAAQARLLRDELTAQEAFAGSTACAALPGSAVHADLFRDNALFEDGRLGGIIDFYFAGRDTWLFDLAVTCNDWCIDDASGGFDPARLAALLQAYAGVRRPAPEERAAWPMMLRAAALRFWLSRLYDLHLPRPAEMVTPKDPAHFERILRARRAGVPALD</sequence>
<evidence type="ECO:0000256" key="6">
    <source>
        <dbReference type="ARBA" id="ARBA00022840"/>
    </source>
</evidence>
<organism evidence="11 12">
    <name type="scientific">Quisquiliibacterium transsilvanicum</name>
    <dbReference type="NCBI Taxonomy" id="1549638"/>
    <lineage>
        <taxon>Bacteria</taxon>
        <taxon>Pseudomonadati</taxon>
        <taxon>Pseudomonadota</taxon>
        <taxon>Betaproteobacteria</taxon>
        <taxon>Burkholderiales</taxon>
        <taxon>Burkholderiaceae</taxon>
        <taxon>Quisquiliibacterium</taxon>
    </lineage>
</organism>